<feature type="compositionally biased region" description="Low complexity" evidence="1">
    <location>
        <begin position="46"/>
        <end position="62"/>
    </location>
</feature>
<dbReference type="Proteomes" id="UP000664405">
    <property type="component" value="Unassembled WGS sequence"/>
</dbReference>
<comment type="caution">
    <text evidence="2">The sequence shown here is derived from an EMBL/GenBank/DDBJ whole genome shotgun (WGS) entry which is preliminary data.</text>
</comment>
<gene>
    <name evidence="2" type="ORF">JF547_18125</name>
</gene>
<organism evidence="2 3">
    <name type="scientific">Thalassospira povalilytica</name>
    <dbReference type="NCBI Taxonomy" id="732237"/>
    <lineage>
        <taxon>Bacteria</taxon>
        <taxon>Pseudomonadati</taxon>
        <taxon>Pseudomonadota</taxon>
        <taxon>Alphaproteobacteria</taxon>
        <taxon>Rhodospirillales</taxon>
        <taxon>Thalassospiraceae</taxon>
        <taxon>Thalassospira</taxon>
    </lineage>
</organism>
<evidence type="ECO:0000313" key="3">
    <source>
        <dbReference type="Proteomes" id="UP000664405"/>
    </source>
</evidence>
<evidence type="ECO:0000313" key="2">
    <source>
        <dbReference type="EMBL" id="MBN8198392.1"/>
    </source>
</evidence>
<evidence type="ECO:0000256" key="1">
    <source>
        <dbReference type="SAM" id="MobiDB-lite"/>
    </source>
</evidence>
<feature type="compositionally biased region" description="Polar residues" evidence="1">
    <location>
        <begin position="31"/>
        <end position="45"/>
    </location>
</feature>
<dbReference type="EMBL" id="JAEKJW010000003">
    <property type="protein sequence ID" value="MBN8198392.1"/>
    <property type="molecule type" value="Genomic_DNA"/>
</dbReference>
<protein>
    <submittedName>
        <fullName evidence="2">Uncharacterized protein</fullName>
    </submittedName>
</protein>
<dbReference type="AlphaFoldDB" id="A0A8I1MAQ9"/>
<sequence>MEAVMQAGAVGGAGYAPNPIQIQQAAAPISETGSNDLNSPQTQRIEQTAETQTSQQAAPAPTGGRGQVIDIYA</sequence>
<feature type="region of interest" description="Disordered" evidence="1">
    <location>
        <begin position="25"/>
        <end position="73"/>
    </location>
</feature>
<name>A0A8I1MAQ9_9PROT</name>
<accession>A0A8I1MAQ9</accession>
<proteinExistence type="predicted"/>
<reference evidence="2" key="1">
    <citation type="submission" date="2020-12" db="EMBL/GenBank/DDBJ databases">
        <title>Oil enriched cultivation method for isolating marine PHA-producing bacteria.</title>
        <authorList>
            <person name="Zheng W."/>
            <person name="Yu S."/>
            <person name="Huang Y."/>
        </authorList>
    </citation>
    <scope>NUCLEOTIDE SEQUENCE</scope>
    <source>
        <strain evidence="2">SY-2-3</strain>
    </source>
</reference>